<dbReference type="Pfam" id="PF17963">
    <property type="entry name" value="Big_9"/>
    <property type="match status" value="1"/>
</dbReference>
<evidence type="ECO:0000313" key="1">
    <source>
        <dbReference type="EMBL" id="MBY8823163.1"/>
    </source>
</evidence>
<proteinExistence type="predicted"/>
<sequence>MTILVNDTPVANGNAIAVNEDATTANLAATLLGNDTDANGDVLTIISVNTSGTLGSVIFDAATQTLKYVASSPVFDALSPGSTATDTFTYTVTDDGGLTSTATVTMTITTLADGKQVVGGGRTGGILTGTADEDTLYGFSGAQSLNGMGGDDTLIGGAGNDTLTGGAGKDVFVIGFQDGHDVITDYTPGQDVIRLAAGMDILGTVAADTNNDQIVDLRINLEQGGSVTLLGISDLNQITFA</sequence>
<evidence type="ECO:0000313" key="2">
    <source>
        <dbReference type="Proteomes" id="UP000706039"/>
    </source>
</evidence>
<reference evidence="1 2" key="1">
    <citation type="submission" date="2021-08" db="EMBL/GenBank/DDBJ databases">
        <authorList>
            <person name="Tuo L."/>
        </authorList>
    </citation>
    <scope>NUCLEOTIDE SEQUENCE [LARGE SCALE GENOMIC DNA]</scope>
    <source>
        <strain evidence="1 2">JCM 31229</strain>
    </source>
</reference>
<dbReference type="SUPFAM" id="SSF51120">
    <property type="entry name" value="beta-Roll"/>
    <property type="match status" value="1"/>
</dbReference>
<dbReference type="InterPro" id="IPR018511">
    <property type="entry name" value="Hemolysin-typ_Ca-bd_CS"/>
</dbReference>
<dbReference type="RefSeq" id="WP_222990181.1">
    <property type="nucleotide sequence ID" value="NZ_JAINVV010000004.1"/>
</dbReference>
<dbReference type="NCBIfam" id="TIGR01965">
    <property type="entry name" value="VCBS_repeat"/>
    <property type="match status" value="1"/>
</dbReference>
<dbReference type="InterPro" id="IPR010221">
    <property type="entry name" value="VCBS_dom"/>
</dbReference>
<gene>
    <name evidence="1" type="ORF">K7G82_12730</name>
</gene>
<dbReference type="EMBL" id="JAINVV010000004">
    <property type="protein sequence ID" value="MBY8823163.1"/>
    <property type="molecule type" value="Genomic_DNA"/>
</dbReference>
<dbReference type="Gene3D" id="2.150.10.10">
    <property type="entry name" value="Serralysin-like metalloprotease, C-terminal"/>
    <property type="match status" value="1"/>
</dbReference>
<dbReference type="PROSITE" id="PS00330">
    <property type="entry name" value="HEMOLYSIN_CALCIUM"/>
    <property type="match status" value="1"/>
</dbReference>
<protein>
    <submittedName>
        <fullName evidence="1">Cadherin-like domain-containing protein</fullName>
    </submittedName>
</protein>
<dbReference type="Proteomes" id="UP000706039">
    <property type="component" value="Unassembled WGS sequence"/>
</dbReference>
<keyword evidence="2" id="KW-1185">Reference proteome</keyword>
<dbReference type="PRINTS" id="PR00313">
    <property type="entry name" value="CABNDNGRPT"/>
</dbReference>
<dbReference type="Pfam" id="PF00353">
    <property type="entry name" value="HemolysinCabind"/>
    <property type="match status" value="1"/>
</dbReference>
<dbReference type="InterPro" id="IPR001343">
    <property type="entry name" value="Hemolysn_Ca-bd"/>
</dbReference>
<name>A0ABS7PPC3_9SPHN</name>
<accession>A0ABS7PPC3</accession>
<comment type="caution">
    <text evidence="1">The sequence shown here is derived from an EMBL/GenBank/DDBJ whole genome shotgun (WGS) entry which is preliminary data.</text>
</comment>
<dbReference type="InterPro" id="IPR011049">
    <property type="entry name" value="Serralysin-like_metalloprot_C"/>
</dbReference>
<organism evidence="1 2">
    <name type="scientific">Sphingomonas colocasiae</name>
    <dbReference type="NCBI Taxonomy" id="1848973"/>
    <lineage>
        <taxon>Bacteria</taxon>
        <taxon>Pseudomonadati</taxon>
        <taxon>Pseudomonadota</taxon>
        <taxon>Alphaproteobacteria</taxon>
        <taxon>Sphingomonadales</taxon>
        <taxon>Sphingomonadaceae</taxon>
        <taxon>Sphingomonas</taxon>
    </lineage>
</organism>